<evidence type="ECO:0000313" key="2">
    <source>
        <dbReference type="Proteomes" id="UP001144978"/>
    </source>
</evidence>
<reference evidence="1" key="1">
    <citation type="submission" date="2022-08" db="EMBL/GenBank/DDBJ databases">
        <title>Genome Sequence of Pycnoporus sanguineus.</title>
        <authorList>
            <person name="Buettner E."/>
        </authorList>
    </citation>
    <scope>NUCLEOTIDE SEQUENCE</scope>
    <source>
        <strain evidence="1">CG-C14</strain>
    </source>
</reference>
<proteinExistence type="predicted"/>
<dbReference type="Proteomes" id="UP001144978">
    <property type="component" value="Unassembled WGS sequence"/>
</dbReference>
<gene>
    <name evidence="1" type="ORF">NUW54_g13307</name>
</gene>
<dbReference type="EMBL" id="JANSHE010006109">
    <property type="protein sequence ID" value="KAJ2968143.1"/>
    <property type="molecule type" value="Genomic_DNA"/>
</dbReference>
<keyword evidence="2" id="KW-1185">Reference proteome</keyword>
<evidence type="ECO:0000313" key="1">
    <source>
        <dbReference type="EMBL" id="KAJ2968143.1"/>
    </source>
</evidence>
<comment type="caution">
    <text evidence="1">The sequence shown here is derived from an EMBL/GenBank/DDBJ whole genome shotgun (WGS) entry which is preliminary data.</text>
</comment>
<name>A0ACC1MN84_9APHY</name>
<sequence>MSLDEAVRLARGRRKVVRPNQGFMVQLRIFEKVTRLREAQERRAAESAAELDELDLDALARRVGVLTTS</sequence>
<organism evidence="1 2">
    <name type="scientific">Trametes sanguinea</name>
    <dbReference type="NCBI Taxonomy" id="158606"/>
    <lineage>
        <taxon>Eukaryota</taxon>
        <taxon>Fungi</taxon>
        <taxon>Dikarya</taxon>
        <taxon>Basidiomycota</taxon>
        <taxon>Agaricomycotina</taxon>
        <taxon>Agaricomycetes</taxon>
        <taxon>Polyporales</taxon>
        <taxon>Polyporaceae</taxon>
        <taxon>Trametes</taxon>
    </lineage>
</organism>
<protein>
    <submittedName>
        <fullName evidence="1">Uncharacterized protein</fullName>
    </submittedName>
</protein>
<accession>A0ACC1MN84</accession>